<feature type="domain" description="BT-3987-like N-terminal" evidence="1">
    <location>
        <begin position="59"/>
        <end position="168"/>
    </location>
</feature>
<dbReference type="EMBL" id="CP022378">
    <property type="protein sequence ID" value="ATA68836.1"/>
    <property type="molecule type" value="Genomic_DNA"/>
</dbReference>
<dbReference type="InterPro" id="IPR013728">
    <property type="entry name" value="BT_3987-like_N"/>
</dbReference>
<evidence type="ECO:0000259" key="1">
    <source>
        <dbReference type="Pfam" id="PF08522"/>
    </source>
</evidence>
<dbReference type="GeneID" id="96782036"/>
<evidence type="ECO:0000313" key="3">
    <source>
        <dbReference type="Proteomes" id="UP000242855"/>
    </source>
</evidence>
<accession>A0A250EAU4</accession>
<organism evidence="2 3">
    <name type="scientific">Capnocytophaga cynodegmi</name>
    <dbReference type="NCBI Taxonomy" id="28189"/>
    <lineage>
        <taxon>Bacteria</taxon>
        <taxon>Pseudomonadati</taxon>
        <taxon>Bacteroidota</taxon>
        <taxon>Flavobacteriia</taxon>
        <taxon>Flavobacteriales</taxon>
        <taxon>Flavobacteriaceae</taxon>
        <taxon>Capnocytophaga</taxon>
    </lineage>
</organism>
<dbReference type="Pfam" id="PF08522">
    <property type="entry name" value="BT_3987-like_N"/>
    <property type="match status" value="1"/>
</dbReference>
<dbReference type="Proteomes" id="UP000242855">
    <property type="component" value="Chromosome"/>
</dbReference>
<dbReference type="Gene3D" id="2.60.40.1510">
    <property type="entry name" value="ntegrin, alpha v. Chain A, domain 3"/>
    <property type="match status" value="1"/>
</dbReference>
<sequence length="465" mass="52193">MKTHILRTTVLSLLCVGFFNSCNKDEITVEKNNSTAWEIDKKIIEDDIRNRIGYDPREQQVYFHKSETDFPMFSLSTLTISNENRVSAILNFTNKVEKELKASLVYDPTLYESLKEQYPDYELGTEDLVSLTQAEVTVTPGSKTANFELLTQNRSDFDKQVILPFSLKIIGDDSVKILKGSEFFVVKIFPKEITLKINHPHINKTVNIDAVTGEASFQNPNVSFTITSDKGIPQDISLGLVRDEGAIIAPEGIEGTIEKVTFKDLTEAEISFELQNANSITRRTVLPLKVVIYGADGKEYPTGLKTSIRLYPEIVYPKDFLVGSNSMEIPSGTKISGISGPFGSYLNVGNREGFEKMSDGNENTFGSFSNDNVMWGGDEELRFNFVANKKVKTIRLKMDPSTPTDKIVINVGRERMGTATFSSTDNWYVITFKSAVSLSNLTLHGFTRGGQKSYFRIYEIEFYGE</sequence>
<dbReference type="KEGG" id="ccyn:CGC48_09510"/>
<dbReference type="RefSeq" id="WP_098029377.1">
    <property type="nucleotide sequence ID" value="NZ_CP022378.1"/>
</dbReference>
<dbReference type="Gene3D" id="2.60.120.260">
    <property type="entry name" value="Galactose-binding domain-like"/>
    <property type="match status" value="1"/>
</dbReference>
<proteinExistence type="predicted"/>
<gene>
    <name evidence="2" type="ORF">CGC48_09510</name>
</gene>
<dbReference type="AlphaFoldDB" id="A0A250EAU4"/>
<protein>
    <submittedName>
        <fullName evidence="2">DUF1735 domain-containing protein</fullName>
    </submittedName>
</protein>
<evidence type="ECO:0000313" key="2">
    <source>
        <dbReference type="EMBL" id="ATA68836.1"/>
    </source>
</evidence>
<reference evidence="2 3" key="1">
    <citation type="journal article" date="2017" name="Genome Announc.">
        <title>Twelve Complete Reference Genomes of Clinical Isolates in the Capnocytophaga Genus.</title>
        <authorList>
            <person name="Villarma A."/>
            <person name="Gulvik C.A."/>
            <person name="Rowe L.A."/>
            <person name="Sheth M."/>
            <person name="Juieng P."/>
            <person name="Nicholson A.C."/>
            <person name="Loparev V.N."/>
            <person name="McQuiston J.R."/>
        </authorList>
    </citation>
    <scope>NUCLEOTIDE SEQUENCE [LARGE SCALE GENOMIC DNA]</scope>
    <source>
        <strain evidence="2 3">G7591</strain>
    </source>
</reference>
<name>A0A250EAU4_9FLAO</name>